<dbReference type="Gene3D" id="1.10.510.10">
    <property type="entry name" value="Transferase(Phosphotransferase) domain 1"/>
    <property type="match status" value="1"/>
</dbReference>
<dbReference type="InterPro" id="IPR011009">
    <property type="entry name" value="Kinase-like_dom_sf"/>
</dbReference>
<sequence length="350" mass="38087">MTIAGRYTPTGATAAGGMGEIIECVDTHLQRLVIIKRLQKDVEERRLLDEQKALAKLRSKHVVQLYDVVQLSDRGVPENAIVLEFIDGANLEIGSYNANRKYIHTLWQIACGLRDIHDAGVIHRDVKPNNIRLDKEGVIKIIDFGLARSEDAAKTRGIIGTPAFMAPELWSHKTISFDASIDVYAFGATAVALLSTDAPRELAQQPPRPISLPALSASLPGLSAPTVALVHRCLDRSPANRPKMVEVQSILQQQLLENQHRALVVFDGATHHLDRKNRKISVNAGTVGSIGIEYNGTDFVVISASGTVFLNNAVAKVGHVVPGCCVITFGIPGQSRRFVTFDVSTPEVMP</sequence>
<protein>
    <submittedName>
        <fullName evidence="2">Serine/threonine protein kinase</fullName>
    </submittedName>
</protein>
<dbReference type="RefSeq" id="WP_142863745.1">
    <property type="nucleotide sequence ID" value="NZ_VJMF01000064.1"/>
</dbReference>
<dbReference type="InterPro" id="IPR000719">
    <property type="entry name" value="Prot_kinase_dom"/>
</dbReference>
<dbReference type="Pfam" id="PF00069">
    <property type="entry name" value="Pkinase"/>
    <property type="match status" value="1"/>
</dbReference>
<dbReference type="SMART" id="SM00220">
    <property type="entry name" value="S_TKc"/>
    <property type="match status" value="1"/>
</dbReference>
<evidence type="ECO:0000313" key="2">
    <source>
        <dbReference type="EMBL" id="TRL30837.1"/>
    </source>
</evidence>
<dbReference type="PROSITE" id="PS50011">
    <property type="entry name" value="PROTEIN_KINASE_DOM"/>
    <property type="match status" value="1"/>
</dbReference>
<dbReference type="AlphaFoldDB" id="A0A549SMR0"/>
<dbReference type="PANTHER" id="PTHR44329">
    <property type="entry name" value="SERINE/THREONINE-PROTEIN KINASE TNNI3K-RELATED"/>
    <property type="match status" value="1"/>
</dbReference>
<proteinExistence type="predicted"/>
<comment type="caution">
    <text evidence="2">The sequence shown here is derived from an EMBL/GenBank/DDBJ whole genome shotgun (WGS) entry which is preliminary data.</text>
</comment>
<keyword evidence="2" id="KW-0808">Transferase</keyword>
<keyword evidence="2" id="KW-0418">Kinase</keyword>
<dbReference type="InterPro" id="IPR051681">
    <property type="entry name" value="Ser/Thr_Kinases-Pseudokinases"/>
</dbReference>
<dbReference type="GO" id="GO:0005524">
    <property type="term" value="F:ATP binding"/>
    <property type="evidence" value="ECO:0007669"/>
    <property type="project" value="InterPro"/>
</dbReference>
<evidence type="ECO:0000313" key="3">
    <source>
        <dbReference type="Proteomes" id="UP000316781"/>
    </source>
</evidence>
<keyword evidence="2" id="KW-0723">Serine/threonine-protein kinase</keyword>
<name>A0A549SMR0_METSR</name>
<dbReference type="SUPFAM" id="SSF56112">
    <property type="entry name" value="Protein kinase-like (PK-like)"/>
    <property type="match status" value="1"/>
</dbReference>
<dbReference type="EMBL" id="VJMF01000064">
    <property type="protein sequence ID" value="TRL30837.1"/>
    <property type="molecule type" value="Genomic_DNA"/>
</dbReference>
<organism evidence="2 3">
    <name type="scientific">Methylosinus sporium</name>
    <dbReference type="NCBI Taxonomy" id="428"/>
    <lineage>
        <taxon>Bacteria</taxon>
        <taxon>Pseudomonadati</taxon>
        <taxon>Pseudomonadota</taxon>
        <taxon>Alphaproteobacteria</taxon>
        <taxon>Hyphomicrobiales</taxon>
        <taxon>Methylocystaceae</taxon>
        <taxon>Methylosinus</taxon>
    </lineage>
</organism>
<dbReference type="Proteomes" id="UP000316781">
    <property type="component" value="Unassembled WGS sequence"/>
</dbReference>
<reference evidence="2 3" key="1">
    <citation type="submission" date="2019-07" db="EMBL/GenBank/DDBJ databases">
        <title>Ln-dependent methylotrophs.</title>
        <authorList>
            <person name="Tani A."/>
        </authorList>
    </citation>
    <scope>NUCLEOTIDE SEQUENCE [LARGE SCALE GENOMIC DNA]</scope>
    <source>
        <strain evidence="2 3">SM89A</strain>
    </source>
</reference>
<dbReference type="CDD" id="cd14014">
    <property type="entry name" value="STKc_PknB_like"/>
    <property type="match status" value="1"/>
</dbReference>
<gene>
    <name evidence="2" type="ORF">FM996_15370</name>
</gene>
<accession>A0A549SMR0</accession>
<feature type="domain" description="Protein kinase" evidence="1">
    <location>
        <begin position="7"/>
        <end position="256"/>
    </location>
</feature>
<evidence type="ECO:0000259" key="1">
    <source>
        <dbReference type="PROSITE" id="PS50011"/>
    </source>
</evidence>
<dbReference type="Gene3D" id="3.30.200.20">
    <property type="entry name" value="Phosphorylase Kinase, domain 1"/>
    <property type="match status" value="1"/>
</dbReference>
<dbReference type="GO" id="GO:0004674">
    <property type="term" value="F:protein serine/threonine kinase activity"/>
    <property type="evidence" value="ECO:0007669"/>
    <property type="project" value="UniProtKB-KW"/>
</dbReference>